<accession>A0ABW4PNL4</accession>
<name>A0ABW4PNL4_9ACTN</name>
<evidence type="ECO:0000256" key="1">
    <source>
        <dbReference type="SAM" id="MobiDB-lite"/>
    </source>
</evidence>
<dbReference type="Gene3D" id="3.60.40.10">
    <property type="entry name" value="PPM-type phosphatase domain"/>
    <property type="match status" value="1"/>
</dbReference>
<proteinExistence type="predicted"/>
<gene>
    <name evidence="2" type="ORF">ACFSJS_17020</name>
</gene>
<evidence type="ECO:0000313" key="2">
    <source>
        <dbReference type="EMBL" id="MFD1831348.1"/>
    </source>
</evidence>
<dbReference type="EMBL" id="JBHUFU010000009">
    <property type="protein sequence ID" value="MFD1831348.1"/>
    <property type="molecule type" value="Genomic_DNA"/>
</dbReference>
<evidence type="ECO:0000313" key="3">
    <source>
        <dbReference type="Proteomes" id="UP001597365"/>
    </source>
</evidence>
<comment type="caution">
    <text evidence="2">The sequence shown here is derived from an EMBL/GenBank/DDBJ whole genome shotgun (WGS) entry which is preliminary data.</text>
</comment>
<keyword evidence="3" id="KW-1185">Reference proteome</keyword>
<dbReference type="RefSeq" id="WP_380901173.1">
    <property type="nucleotide sequence ID" value="NZ_JBHUFU010000009.1"/>
</dbReference>
<sequence>MIAPTTDRGDPVGLPEATLPDPDRTVPDQVGEAAHAPAHAIATDRRFTDLRRRGRRTVPVGPAAGIRHHLLPTASCREADRFTAAGALVPAATIGGGTYGFAPDRDTLHLSVTDAMGHDTDSALPATSVVAALRGGVVEEVALWADLPSGVPLTRPLPPPGTRPVPR</sequence>
<feature type="region of interest" description="Disordered" evidence="1">
    <location>
        <begin position="1"/>
        <end position="26"/>
    </location>
</feature>
<reference evidence="3" key="1">
    <citation type="journal article" date="2019" name="Int. J. Syst. Evol. Microbiol.">
        <title>The Global Catalogue of Microorganisms (GCM) 10K type strain sequencing project: providing services to taxonomists for standard genome sequencing and annotation.</title>
        <authorList>
            <consortium name="The Broad Institute Genomics Platform"/>
            <consortium name="The Broad Institute Genome Sequencing Center for Infectious Disease"/>
            <person name="Wu L."/>
            <person name="Ma J."/>
        </authorList>
    </citation>
    <scope>NUCLEOTIDE SEQUENCE [LARGE SCALE GENOMIC DNA]</scope>
    <source>
        <strain evidence="3">CGMCC 4.7455</strain>
    </source>
</reference>
<protein>
    <submittedName>
        <fullName evidence="2">Uncharacterized protein</fullName>
    </submittedName>
</protein>
<organism evidence="2 3">
    <name type="scientific">Streptomyces desertarenae</name>
    <dbReference type="NCBI Taxonomy" id="2666184"/>
    <lineage>
        <taxon>Bacteria</taxon>
        <taxon>Bacillati</taxon>
        <taxon>Actinomycetota</taxon>
        <taxon>Actinomycetes</taxon>
        <taxon>Kitasatosporales</taxon>
        <taxon>Streptomycetaceae</taxon>
        <taxon>Streptomyces</taxon>
    </lineage>
</organism>
<dbReference type="Proteomes" id="UP001597365">
    <property type="component" value="Unassembled WGS sequence"/>
</dbReference>
<dbReference type="InterPro" id="IPR036457">
    <property type="entry name" value="PPM-type-like_dom_sf"/>
</dbReference>